<accession>A0A820MA54</accession>
<sequence length="203" mass="22659">LCIASRRSWDDAVANFNTSRILSPAVSVEETIRSQVQTTFNSQIDLSQTALAHALLAIRLMTSGDQSVSALQTNFHLRILSSGFIRMTPRVFNDCSCLNIEGCPRPATFNDSYGHLITIPGMIMDCLMLDATLASTLECYYNQTCLSLLHQSLSTDTKPLLNNSLKHFSSKSTVETLLNKLMIDEMIINTDFDLYYSQCNPPY</sequence>
<feature type="non-terminal residue" evidence="1">
    <location>
        <position position="203"/>
    </location>
</feature>
<comment type="caution">
    <text evidence="1">The sequence shown here is derived from an EMBL/GenBank/DDBJ whole genome shotgun (WGS) entry which is preliminary data.</text>
</comment>
<name>A0A820MA54_9BILA</name>
<evidence type="ECO:0000313" key="2">
    <source>
        <dbReference type="Proteomes" id="UP000663868"/>
    </source>
</evidence>
<dbReference type="Proteomes" id="UP000663868">
    <property type="component" value="Unassembled WGS sequence"/>
</dbReference>
<protein>
    <submittedName>
        <fullName evidence="1">Uncharacterized protein</fullName>
    </submittedName>
</protein>
<organism evidence="1 2">
    <name type="scientific">Adineta steineri</name>
    <dbReference type="NCBI Taxonomy" id="433720"/>
    <lineage>
        <taxon>Eukaryota</taxon>
        <taxon>Metazoa</taxon>
        <taxon>Spiralia</taxon>
        <taxon>Gnathifera</taxon>
        <taxon>Rotifera</taxon>
        <taxon>Eurotatoria</taxon>
        <taxon>Bdelloidea</taxon>
        <taxon>Adinetida</taxon>
        <taxon>Adinetidae</taxon>
        <taxon>Adineta</taxon>
    </lineage>
</organism>
<dbReference type="AlphaFoldDB" id="A0A820MA54"/>
<dbReference type="EMBL" id="CAJOBB010020729">
    <property type="protein sequence ID" value="CAF4370022.1"/>
    <property type="molecule type" value="Genomic_DNA"/>
</dbReference>
<gene>
    <name evidence="1" type="ORF">KXQ929_LOCUS49307</name>
</gene>
<feature type="non-terminal residue" evidence="1">
    <location>
        <position position="1"/>
    </location>
</feature>
<proteinExistence type="predicted"/>
<evidence type="ECO:0000313" key="1">
    <source>
        <dbReference type="EMBL" id="CAF4370022.1"/>
    </source>
</evidence>
<reference evidence="1" key="1">
    <citation type="submission" date="2021-02" db="EMBL/GenBank/DDBJ databases">
        <authorList>
            <person name="Nowell W R."/>
        </authorList>
    </citation>
    <scope>NUCLEOTIDE SEQUENCE</scope>
</reference>